<comment type="caution">
    <text evidence="2">The sequence shown here is derived from an EMBL/GenBank/DDBJ whole genome shotgun (WGS) entry which is preliminary data.</text>
</comment>
<dbReference type="RefSeq" id="WP_216872873.1">
    <property type="nucleotide sequence ID" value="NZ_JAERQM010000001.1"/>
</dbReference>
<feature type="compositionally biased region" description="Pro residues" evidence="1">
    <location>
        <begin position="167"/>
        <end position="176"/>
    </location>
</feature>
<evidence type="ECO:0000313" key="3">
    <source>
        <dbReference type="Proteomes" id="UP000689967"/>
    </source>
</evidence>
<evidence type="ECO:0000256" key="1">
    <source>
        <dbReference type="SAM" id="MobiDB-lite"/>
    </source>
</evidence>
<accession>A0ABS6H3Z7</accession>
<organism evidence="2 3">
    <name type="scientific">Falsiroseomonas oleicola</name>
    <dbReference type="NCBI Taxonomy" id="2801474"/>
    <lineage>
        <taxon>Bacteria</taxon>
        <taxon>Pseudomonadati</taxon>
        <taxon>Pseudomonadota</taxon>
        <taxon>Alphaproteobacteria</taxon>
        <taxon>Acetobacterales</taxon>
        <taxon>Roseomonadaceae</taxon>
        <taxon>Falsiroseomonas</taxon>
    </lineage>
</organism>
<keyword evidence="3" id="KW-1185">Reference proteome</keyword>
<dbReference type="EMBL" id="JAERQM010000001">
    <property type="protein sequence ID" value="MBU8542562.1"/>
    <property type="molecule type" value="Genomic_DNA"/>
</dbReference>
<proteinExistence type="predicted"/>
<feature type="compositionally biased region" description="Low complexity" evidence="1">
    <location>
        <begin position="154"/>
        <end position="166"/>
    </location>
</feature>
<reference evidence="2 3" key="1">
    <citation type="submission" date="2021-01" db="EMBL/GenBank/DDBJ databases">
        <title>Roseomonas sp. nov, a bacterium isolated from an oil production mixture in Yumen Oilfield.</title>
        <authorList>
            <person name="Wu D."/>
        </authorList>
    </citation>
    <scope>NUCLEOTIDE SEQUENCE [LARGE SCALE GENOMIC DNA]</scope>
    <source>
        <strain evidence="2 3">ROY-5-3</strain>
    </source>
</reference>
<evidence type="ECO:0000313" key="2">
    <source>
        <dbReference type="EMBL" id="MBU8542562.1"/>
    </source>
</evidence>
<sequence>MPTWLAAVAQRLHFMARRRRGRRRAGRRLAAVLALLRQQAAGPDGQAAVLERFLQACLDLLEPRPGLAVPLALARDALAGDRTALRRLETLEPDPGADYWAACVPARIAWLEAVAREVLAEQGAAAAMLVNDLAATGRDLPLRALEAAARAGGVSAPAIPSAARAPAPSPPPPRNS</sequence>
<name>A0ABS6H3Z7_9PROT</name>
<protein>
    <submittedName>
        <fullName evidence="2">Uncharacterized protein</fullName>
    </submittedName>
</protein>
<dbReference type="Proteomes" id="UP000689967">
    <property type="component" value="Unassembled WGS sequence"/>
</dbReference>
<gene>
    <name evidence="2" type="ORF">JJQ90_02540</name>
</gene>
<feature type="region of interest" description="Disordered" evidence="1">
    <location>
        <begin position="154"/>
        <end position="176"/>
    </location>
</feature>